<feature type="transmembrane region" description="Helical" evidence="1">
    <location>
        <begin position="6"/>
        <end position="26"/>
    </location>
</feature>
<evidence type="ECO:0000313" key="3">
    <source>
        <dbReference type="Proteomes" id="UP000004995"/>
    </source>
</evidence>
<dbReference type="Gramene" id="KQL00188">
    <property type="protein sequence ID" value="KQL00188"/>
    <property type="gene ID" value="SETIT_014809mg"/>
</dbReference>
<proteinExistence type="predicted"/>
<accession>K3YKP0</accession>
<keyword evidence="3" id="KW-1185">Reference proteome</keyword>
<name>K3YKP0_SETIT</name>
<keyword evidence="1" id="KW-0472">Membrane</keyword>
<dbReference type="AlphaFoldDB" id="K3YKP0"/>
<protein>
    <submittedName>
        <fullName evidence="2">Uncharacterized protein</fullName>
    </submittedName>
</protein>
<dbReference type="EnsemblPlants" id="KQL00188">
    <property type="protein sequence ID" value="KQL00188"/>
    <property type="gene ID" value="SETIT_014809mg"/>
</dbReference>
<reference evidence="2" key="2">
    <citation type="submission" date="2018-08" db="UniProtKB">
        <authorList>
            <consortium name="EnsemblPlants"/>
        </authorList>
    </citation>
    <scope>IDENTIFICATION</scope>
    <source>
        <strain evidence="2">Yugu1</strain>
    </source>
</reference>
<evidence type="ECO:0000313" key="2">
    <source>
        <dbReference type="EnsemblPlants" id="KQL00188"/>
    </source>
</evidence>
<evidence type="ECO:0000256" key="1">
    <source>
        <dbReference type="SAM" id="Phobius"/>
    </source>
</evidence>
<reference evidence="3" key="1">
    <citation type="journal article" date="2012" name="Nat. Biotechnol.">
        <title>Reference genome sequence of the model plant Setaria.</title>
        <authorList>
            <person name="Bennetzen J.L."/>
            <person name="Schmutz J."/>
            <person name="Wang H."/>
            <person name="Percifield R."/>
            <person name="Hawkins J."/>
            <person name="Pontaroli A.C."/>
            <person name="Estep M."/>
            <person name="Feng L."/>
            <person name="Vaughn J.N."/>
            <person name="Grimwood J."/>
            <person name="Jenkins J."/>
            <person name="Barry K."/>
            <person name="Lindquist E."/>
            <person name="Hellsten U."/>
            <person name="Deshpande S."/>
            <person name="Wang X."/>
            <person name="Wu X."/>
            <person name="Mitros T."/>
            <person name="Triplett J."/>
            <person name="Yang X."/>
            <person name="Ye C.Y."/>
            <person name="Mauro-Herrera M."/>
            <person name="Wang L."/>
            <person name="Li P."/>
            <person name="Sharma M."/>
            <person name="Sharma R."/>
            <person name="Ronald P.C."/>
            <person name="Panaud O."/>
            <person name="Kellogg E.A."/>
            <person name="Brutnell T.P."/>
            <person name="Doust A.N."/>
            <person name="Tuskan G.A."/>
            <person name="Rokhsar D."/>
            <person name="Devos K.M."/>
        </authorList>
    </citation>
    <scope>NUCLEOTIDE SEQUENCE [LARGE SCALE GENOMIC DNA]</scope>
    <source>
        <strain evidence="3">cv. Yugu1</strain>
    </source>
</reference>
<dbReference type="InParanoid" id="K3YKP0"/>
<keyword evidence="1" id="KW-0812">Transmembrane</keyword>
<dbReference type="Proteomes" id="UP000004995">
    <property type="component" value="Unassembled WGS sequence"/>
</dbReference>
<keyword evidence="1" id="KW-1133">Transmembrane helix</keyword>
<dbReference type="HOGENOM" id="CLU_2871898_0_0_1"/>
<organism evidence="2 3">
    <name type="scientific">Setaria italica</name>
    <name type="common">Foxtail millet</name>
    <name type="synonym">Panicum italicum</name>
    <dbReference type="NCBI Taxonomy" id="4555"/>
    <lineage>
        <taxon>Eukaryota</taxon>
        <taxon>Viridiplantae</taxon>
        <taxon>Streptophyta</taxon>
        <taxon>Embryophyta</taxon>
        <taxon>Tracheophyta</taxon>
        <taxon>Spermatophyta</taxon>
        <taxon>Magnoliopsida</taxon>
        <taxon>Liliopsida</taxon>
        <taxon>Poales</taxon>
        <taxon>Poaceae</taxon>
        <taxon>PACMAD clade</taxon>
        <taxon>Panicoideae</taxon>
        <taxon>Panicodae</taxon>
        <taxon>Paniceae</taxon>
        <taxon>Cenchrinae</taxon>
        <taxon>Setaria</taxon>
    </lineage>
</organism>
<sequence length="64" mass="6737">MEGRAETVVVPGCVVVVLIHVGAHCLRLRRRLSHALAGAGDIRFCWGAWNRIGAGLRASLSGSG</sequence>
<dbReference type="EMBL" id="AGNK02003483">
    <property type="status" value="NOT_ANNOTATED_CDS"/>
    <property type="molecule type" value="Genomic_DNA"/>
</dbReference>